<evidence type="ECO:0000256" key="7">
    <source>
        <dbReference type="SAM" id="MobiDB-lite"/>
    </source>
</evidence>
<dbReference type="Proteomes" id="UP001321486">
    <property type="component" value="Chromosome"/>
</dbReference>
<evidence type="ECO:0000256" key="3">
    <source>
        <dbReference type="ARBA" id="ARBA00008770"/>
    </source>
</evidence>
<keyword evidence="6" id="KW-0479">Metal-binding</keyword>
<evidence type="ECO:0000256" key="4">
    <source>
        <dbReference type="ARBA" id="ARBA00022801"/>
    </source>
</evidence>
<organism evidence="8 9">
    <name type="scientific">Frondihabitans sucicola</name>
    <dbReference type="NCBI Taxonomy" id="1268041"/>
    <lineage>
        <taxon>Bacteria</taxon>
        <taxon>Bacillati</taxon>
        <taxon>Actinomycetota</taxon>
        <taxon>Actinomycetes</taxon>
        <taxon>Micrococcales</taxon>
        <taxon>Microbacteriaceae</taxon>
        <taxon>Frondihabitans</taxon>
    </lineage>
</organism>
<dbReference type="InterPro" id="IPR006379">
    <property type="entry name" value="HAD-SF_hydro_IIB"/>
</dbReference>
<dbReference type="EMBL" id="AP027732">
    <property type="protein sequence ID" value="BDZ51240.1"/>
    <property type="molecule type" value="Genomic_DNA"/>
</dbReference>
<gene>
    <name evidence="8" type="primary">otsB</name>
    <name evidence="8" type="ORF">GCM10025867_34810</name>
</gene>
<feature type="region of interest" description="Disordered" evidence="7">
    <location>
        <begin position="1"/>
        <end position="22"/>
    </location>
</feature>
<keyword evidence="6" id="KW-0460">Magnesium</keyword>
<evidence type="ECO:0000256" key="1">
    <source>
        <dbReference type="ARBA" id="ARBA00000500"/>
    </source>
</evidence>
<dbReference type="Pfam" id="PF02358">
    <property type="entry name" value="Trehalose_PPase"/>
    <property type="match status" value="1"/>
</dbReference>
<comment type="similarity">
    <text evidence="3 6">Belongs to the trehalose phosphatase family.</text>
</comment>
<comment type="pathway">
    <text evidence="2 6">Glycan biosynthesis; trehalose biosynthesis.</text>
</comment>
<name>A0ABN6Y5Q8_9MICO</name>
<dbReference type="InterPro" id="IPR044651">
    <property type="entry name" value="OTSB-like"/>
</dbReference>
<dbReference type="EC" id="3.1.3.12" evidence="6"/>
<dbReference type="PANTHER" id="PTHR43768:SF3">
    <property type="entry name" value="TREHALOSE 6-PHOSPHATE PHOSPHATASE"/>
    <property type="match status" value="1"/>
</dbReference>
<dbReference type="RefSeq" id="WP_286344044.1">
    <property type="nucleotide sequence ID" value="NZ_AP027732.1"/>
</dbReference>
<dbReference type="PANTHER" id="PTHR43768">
    <property type="entry name" value="TREHALOSE 6-PHOSPHATE PHOSPHATASE"/>
    <property type="match status" value="1"/>
</dbReference>
<protein>
    <recommendedName>
        <fullName evidence="6">Trehalose 6-phosphate phosphatase</fullName>
        <ecNumber evidence="6">3.1.3.12</ecNumber>
    </recommendedName>
</protein>
<sequence length="282" mass="28880">MSADTTPTGAAPAGATPAGATPAGAAETAMADALGRIATAGHLLVALDFDGTLAPEVDAPRAARALPEAQDAILRLVALPDTSVALVSGRALDSLIEVAEAPNTVLLVGSHGVEYRVDGEAEVSLSPEEQKLRGALETILTETAAPYDDVHVEEKPAGFALHTRLADESVTDLVLAEARRRVAAEAPAATERVGKNVLEFAVRSASKGDAIARLREITGASAVFFAGDDVTDEDGFRALAAGDFGLKSGHGDTAAAYRVAGPPEVAHVLDDLAELRAHLGRS</sequence>
<evidence type="ECO:0000256" key="5">
    <source>
        <dbReference type="ARBA" id="ARBA00024179"/>
    </source>
</evidence>
<dbReference type="SUPFAM" id="SSF56784">
    <property type="entry name" value="HAD-like"/>
    <property type="match status" value="1"/>
</dbReference>
<dbReference type="NCBIfam" id="TIGR01484">
    <property type="entry name" value="HAD-SF-IIB"/>
    <property type="match status" value="1"/>
</dbReference>
<comment type="cofactor">
    <cofactor evidence="6">
        <name>Mg(2+)</name>
        <dbReference type="ChEBI" id="CHEBI:18420"/>
    </cofactor>
</comment>
<dbReference type="Gene3D" id="3.30.70.1020">
    <property type="entry name" value="Trehalose-6-phosphate phosphatase related protein, domain 2"/>
    <property type="match status" value="1"/>
</dbReference>
<proteinExistence type="inferred from homology"/>
<comment type="catalytic activity">
    <reaction evidence="1 6">
        <text>alpha,alpha-trehalose 6-phosphate + H2O = alpha,alpha-trehalose + phosphate</text>
        <dbReference type="Rhea" id="RHEA:23420"/>
        <dbReference type="ChEBI" id="CHEBI:15377"/>
        <dbReference type="ChEBI" id="CHEBI:16551"/>
        <dbReference type="ChEBI" id="CHEBI:43474"/>
        <dbReference type="ChEBI" id="CHEBI:58429"/>
        <dbReference type="EC" id="3.1.3.12"/>
    </reaction>
</comment>
<evidence type="ECO:0000313" key="8">
    <source>
        <dbReference type="EMBL" id="BDZ51240.1"/>
    </source>
</evidence>
<keyword evidence="4 6" id="KW-0378">Hydrolase</keyword>
<evidence type="ECO:0000256" key="6">
    <source>
        <dbReference type="RuleBase" id="RU361117"/>
    </source>
</evidence>
<dbReference type="InterPro" id="IPR003337">
    <property type="entry name" value="Trehalose_PPase"/>
</dbReference>
<comment type="function">
    <text evidence="5 6">Removes the phosphate from trehalose 6-phosphate to produce free trehalose.</text>
</comment>
<dbReference type="NCBIfam" id="TIGR00685">
    <property type="entry name" value="T6PP"/>
    <property type="match status" value="1"/>
</dbReference>
<evidence type="ECO:0000313" key="9">
    <source>
        <dbReference type="Proteomes" id="UP001321486"/>
    </source>
</evidence>
<evidence type="ECO:0000256" key="2">
    <source>
        <dbReference type="ARBA" id="ARBA00005199"/>
    </source>
</evidence>
<keyword evidence="9" id="KW-1185">Reference proteome</keyword>
<dbReference type="Gene3D" id="3.40.50.1000">
    <property type="entry name" value="HAD superfamily/HAD-like"/>
    <property type="match status" value="1"/>
</dbReference>
<accession>A0ABN6Y5Q8</accession>
<dbReference type="InterPro" id="IPR036412">
    <property type="entry name" value="HAD-like_sf"/>
</dbReference>
<reference evidence="9" key="1">
    <citation type="journal article" date="2019" name="Int. J. Syst. Evol. Microbiol.">
        <title>The Global Catalogue of Microorganisms (GCM) 10K type strain sequencing project: providing services to taxonomists for standard genome sequencing and annotation.</title>
        <authorList>
            <consortium name="The Broad Institute Genomics Platform"/>
            <consortium name="The Broad Institute Genome Sequencing Center for Infectious Disease"/>
            <person name="Wu L."/>
            <person name="Ma J."/>
        </authorList>
    </citation>
    <scope>NUCLEOTIDE SEQUENCE [LARGE SCALE GENOMIC DNA]</scope>
    <source>
        <strain evidence="9">NBRC 108728</strain>
    </source>
</reference>
<dbReference type="InterPro" id="IPR023214">
    <property type="entry name" value="HAD_sf"/>
</dbReference>